<evidence type="ECO:0000256" key="5">
    <source>
        <dbReference type="ARBA" id="ARBA00022490"/>
    </source>
</evidence>
<keyword evidence="6" id="KW-0282">Flagellum</keyword>
<dbReference type="EMBL" id="OU015566">
    <property type="protein sequence ID" value="CAG5106622.1"/>
    <property type="molecule type" value="Genomic_DNA"/>
</dbReference>
<sequence>MEKFKDEKLRQRVREESEELRQLKSALVRGYVNKEREKQILEKIERQQEAIVEEIQSIVLTEQSQKEHQEAEEQAEKEKQKKMICYKSELGSQLIAQREAEERAYFDYLEEKRQCDEMIQKIQEEDRVAREAEIEKKEEQRQYIEKFKQEQAEWRAQELRRNQEEDERVARYKAEKDKQQQQAETKKADNNAAKEYCQEKLGNMLKAIRQEQEEFEKLVCELAMNEQEERAKQAEKERDEKVIRDREELMRVHQLQTQMKQERQAAEQAQENLYRAQIMAKFAEDDRIEQMNAQKRRMKQLEHKRAVEELIRIRREKKEESHKQAIAEREREAQEARIKAQIIEEERQVILQQHADQLLGYLPKGVIRDQKDLERLGEKYIEAYKPTSQREFENHFGEE</sequence>
<feature type="region of interest" description="Disordered" evidence="15">
    <location>
        <begin position="158"/>
        <end position="192"/>
    </location>
</feature>
<dbReference type="InterPro" id="IPR043597">
    <property type="entry name" value="TPH_dom"/>
</dbReference>
<evidence type="ECO:0000256" key="3">
    <source>
        <dbReference type="ARBA" id="ARBA00009158"/>
    </source>
</evidence>
<evidence type="ECO:0000256" key="13">
    <source>
        <dbReference type="ARBA" id="ARBA00046114"/>
    </source>
</evidence>
<evidence type="ECO:0000256" key="9">
    <source>
        <dbReference type="ARBA" id="ARBA00023212"/>
    </source>
</evidence>
<evidence type="ECO:0000256" key="2">
    <source>
        <dbReference type="ARBA" id="ARBA00004611"/>
    </source>
</evidence>
<keyword evidence="11" id="KW-0469">Meiosis</keyword>
<comment type="subcellular location">
    <subcellularLocation>
        <location evidence="2">Cytoplasm</location>
        <location evidence="2">Cytoskeleton</location>
        <location evidence="2">Flagellum axoneme</location>
    </subcellularLocation>
    <subcellularLocation>
        <location evidence="1">Nucleus</location>
    </subcellularLocation>
</comment>
<feature type="coiled-coil region" evidence="14">
    <location>
        <begin position="315"/>
        <end position="353"/>
    </location>
</feature>
<dbReference type="InterPro" id="IPR026504">
    <property type="entry name" value="MNS1"/>
</dbReference>
<comment type="function">
    <text evidence="13">Microtubule inner protein (MIP) part of the dynein-decorated doublet microtubules (DMTs) in cilia axoneme, which is required for motile cilia beating. May play a role in the control of meiotic division and germ cell differentiation through regulation of pairing and recombination during meiosis. Required for sperm flagella assembly. May play a role in the assembly and function of the outer dynein arm-docking complex (ODA-DC). ODA-DC mediates outer dynein arms (ODA) binding onto the axonemal doublet microtubules.</text>
</comment>
<evidence type="ECO:0000313" key="18">
    <source>
        <dbReference type="Proteomes" id="UP001158576"/>
    </source>
</evidence>
<keyword evidence="8" id="KW-0969">Cilium</keyword>
<gene>
    <name evidence="17" type="ORF">OKIOD_LOCUS11689</name>
</gene>
<dbReference type="Proteomes" id="UP001158576">
    <property type="component" value="Chromosome 1"/>
</dbReference>
<evidence type="ECO:0000256" key="10">
    <source>
        <dbReference type="ARBA" id="ARBA00023242"/>
    </source>
</evidence>
<keyword evidence="9" id="KW-0206">Cytoskeleton</keyword>
<evidence type="ECO:0000256" key="12">
    <source>
        <dbReference type="ARBA" id="ARBA00023273"/>
    </source>
</evidence>
<proteinExistence type="inferred from homology"/>
<evidence type="ECO:0000256" key="11">
    <source>
        <dbReference type="ARBA" id="ARBA00023254"/>
    </source>
</evidence>
<evidence type="ECO:0000256" key="15">
    <source>
        <dbReference type="SAM" id="MobiDB-lite"/>
    </source>
</evidence>
<evidence type="ECO:0000256" key="6">
    <source>
        <dbReference type="ARBA" id="ARBA00022846"/>
    </source>
</evidence>
<feature type="compositionally biased region" description="Basic and acidic residues" evidence="15">
    <location>
        <begin position="158"/>
        <end position="189"/>
    </location>
</feature>
<keyword evidence="18" id="KW-1185">Reference proteome</keyword>
<protein>
    <recommendedName>
        <fullName evidence="4">Meiosis-specific nuclear structural protein 1</fullName>
    </recommendedName>
</protein>
<keyword evidence="10" id="KW-0539">Nucleus</keyword>
<accession>A0ABN7SWT6</accession>
<evidence type="ECO:0000256" key="1">
    <source>
        <dbReference type="ARBA" id="ARBA00004123"/>
    </source>
</evidence>
<keyword evidence="7 14" id="KW-0175">Coiled coil</keyword>
<feature type="coiled-coil region" evidence="14">
    <location>
        <begin position="6"/>
        <end position="81"/>
    </location>
</feature>
<comment type="similarity">
    <text evidence="3">Belongs to the MNS1 family.</text>
</comment>
<evidence type="ECO:0000256" key="7">
    <source>
        <dbReference type="ARBA" id="ARBA00023054"/>
    </source>
</evidence>
<keyword evidence="5" id="KW-0963">Cytoplasm</keyword>
<evidence type="ECO:0000256" key="14">
    <source>
        <dbReference type="SAM" id="Coils"/>
    </source>
</evidence>
<organism evidence="17 18">
    <name type="scientific">Oikopleura dioica</name>
    <name type="common">Tunicate</name>
    <dbReference type="NCBI Taxonomy" id="34765"/>
    <lineage>
        <taxon>Eukaryota</taxon>
        <taxon>Metazoa</taxon>
        <taxon>Chordata</taxon>
        <taxon>Tunicata</taxon>
        <taxon>Appendicularia</taxon>
        <taxon>Copelata</taxon>
        <taxon>Oikopleuridae</taxon>
        <taxon>Oikopleura</taxon>
    </lineage>
</organism>
<evidence type="ECO:0000259" key="16">
    <source>
        <dbReference type="Pfam" id="PF13868"/>
    </source>
</evidence>
<dbReference type="PANTHER" id="PTHR19265">
    <property type="entry name" value="MEIOSIS-SPECIFIC NUCLEAR STRUCTURAL PROTEIN 1"/>
    <property type="match status" value="1"/>
</dbReference>
<evidence type="ECO:0000313" key="17">
    <source>
        <dbReference type="EMBL" id="CAG5106622.1"/>
    </source>
</evidence>
<keyword evidence="12" id="KW-0966">Cell projection</keyword>
<dbReference type="PANTHER" id="PTHR19265:SF0">
    <property type="entry name" value="MEIOSIS-SPECIFIC NUCLEAR STRUCTURAL PROTEIN 1"/>
    <property type="match status" value="1"/>
</dbReference>
<name>A0ABN7SWT6_OIKDI</name>
<reference evidence="17 18" key="1">
    <citation type="submission" date="2021-04" db="EMBL/GenBank/DDBJ databases">
        <authorList>
            <person name="Bliznina A."/>
        </authorList>
    </citation>
    <scope>NUCLEOTIDE SEQUENCE [LARGE SCALE GENOMIC DNA]</scope>
</reference>
<feature type="domain" description="Trichohyalin-plectin-homology" evidence="16">
    <location>
        <begin position="13"/>
        <end position="364"/>
    </location>
</feature>
<dbReference type="Pfam" id="PF13868">
    <property type="entry name" value="TPH"/>
    <property type="match status" value="1"/>
</dbReference>
<evidence type="ECO:0000256" key="4">
    <source>
        <dbReference type="ARBA" id="ARBA00014813"/>
    </source>
</evidence>
<evidence type="ECO:0000256" key="8">
    <source>
        <dbReference type="ARBA" id="ARBA00023069"/>
    </source>
</evidence>